<dbReference type="EMBL" id="JPKZ01001702">
    <property type="protein sequence ID" value="KHN80620.1"/>
    <property type="molecule type" value="Genomic_DNA"/>
</dbReference>
<proteinExistence type="predicted"/>
<name>A0A0B2VHY4_TOXCA</name>
<evidence type="ECO:0000313" key="1">
    <source>
        <dbReference type="EMBL" id="KHN80620.1"/>
    </source>
</evidence>
<evidence type="ECO:0000313" key="2">
    <source>
        <dbReference type="Proteomes" id="UP000031036"/>
    </source>
</evidence>
<sequence length="145" mass="17013">MDVIVTHDFSKMDCKRWYVHAVRRNNGMLSLLRRIKGDYVLYQTASTFDILNKLYRHWSHASIFLQFIHNSLMEFNSKSQMYLYLFMNKLTMPLPLSLLPLPLPSLQPSTVALFKVMPQHCENKGARVCLLRKAPRKLNDEPSNK</sequence>
<organism evidence="1 2">
    <name type="scientific">Toxocara canis</name>
    <name type="common">Canine roundworm</name>
    <dbReference type="NCBI Taxonomy" id="6265"/>
    <lineage>
        <taxon>Eukaryota</taxon>
        <taxon>Metazoa</taxon>
        <taxon>Ecdysozoa</taxon>
        <taxon>Nematoda</taxon>
        <taxon>Chromadorea</taxon>
        <taxon>Rhabditida</taxon>
        <taxon>Spirurina</taxon>
        <taxon>Ascaridomorpha</taxon>
        <taxon>Ascaridoidea</taxon>
        <taxon>Toxocaridae</taxon>
        <taxon>Toxocara</taxon>
    </lineage>
</organism>
<reference evidence="1 2" key="1">
    <citation type="submission" date="2014-11" db="EMBL/GenBank/DDBJ databases">
        <title>Genetic blueprint of the zoonotic pathogen Toxocara canis.</title>
        <authorList>
            <person name="Zhu X.-Q."/>
            <person name="Korhonen P.K."/>
            <person name="Cai H."/>
            <person name="Young N.D."/>
            <person name="Nejsum P."/>
            <person name="von Samson-Himmelstjerna G."/>
            <person name="Boag P.R."/>
            <person name="Tan P."/>
            <person name="Li Q."/>
            <person name="Min J."/>
            <person name="Yang Y."/>
            <person name="Wang X."/>
            <person name="Fang X."/>
            <person name="Hall R.S."/>
            <person name="Hofmann A."/>
            <person name="Sternberg P.W."/>
            <person name="Jex A.R."/>
            <person name="Gasser R.B."/>
        </authorList>
    </citation>
    <scope>NUCLEOTIDE SEQUENCE [LARGE SCALE GENOMIC DNA]</scope>
    <source>
        <strain evidence="1">PN_DK_2014</strain>
    </source>
</reference>
<accession>A0A0B2VHY4</accession>
<dbReference type="AlphaFoldDB" id="A0A0B2VHY4"/>
<keyword evidence="2" id="KW-1185">Reference proteome</keyword>
<protein>
    <submittedName>
        <fullName evidence="1">Uncharacterized protein</fullName>
    </submittedName>
</protein>
<dbReference type="Proteomes" id="UP000031036">
    <property type="component" value="Unassembled WGS sequence"/>
</dbReference>
<comment type="caution">
    <text evidence="1">The sequence shown here is derived from an EMBL/GenBank/DDBJ whole genome shotgun (WGS) entry which is preliminary data.</text>
</comment>
<gene>
    <name evidence="1" type="ORF">Tcan_13355</name>
</gene>